<dbReference type="InterPro" id="IPR007492">
    <property type="entry name" value="LytTR_DNA-bd_dom"/>
</dbReference>
<dbReference type="EMBL" id="JANGCH010000005">
    <property type="protein sequence ID" value="MCQ5121672.1"/>
    <property type="molecule type" value="Genomic_DNA"/>
</dbReference>
<evidence type="ECO:0000313" key="3">
    <source>
        <dbReference type="Proteomes" id="UP001524435"/>
    </source>
</evidence>
<keyword evidence="2" id="KW-0238">DNA-binding</keyword>
<dbReference type="Gene3D" id="2.40.50.1020">
    <property type="entry name" value="LytTr DNA-binding domain"/>
    <property type="match status" value="1"/>
</dbReference>
<dbReference type="SMART" id="SM00850">
    <property type="entry name" value="LytTR"/>
    <property type="match status" value="1"/>
</dbReference>
<evidence type="ECO:0000313" key="2">
    <source>
        <dbReference type="EMBL" id="MCQ5121672.1"/>
    </source>
</evidence>
<comment type="caution">
    <text evidence="2">The sequence shown here is derived from an EMBL/GenBank/DDBJ whole genome shotgun (WGS) entry which is preliminary data.</text>
</comment>
<gene>
    <name evidence="2" type="ORF">NE663_05285</name>
</gene>
<dbReference type="GO" id="GO:0003677">
    <property type="term" value="F:DNA binding"/>
    <property type="evidence" value="ECO:0007669"/>
    <property type="project" value="UniProtKB-KW"/>
</dbReference>
<dbReference type="PANTHER" id="PTHR37299">
    <property type="entry name" value="TRANSCRIPTIONAL REGULATOR-RELATED"/>
    <property type="match status" value="1"/>
</dbReference>
<dbReference type="PROSITE" id="PS50930">
    <property type="entry name" value="HTH_LYTTR"/>
    <property type="match status" value="1"/>
</dbReference>
<feature type="domain" description="HTH LytTR-type" evidence="1">
    <location>
        <begin position="129"/>
        <end position="224"/>
    </location>
</feature>
<proteinExistence type="predicted"/>
<protein>
    <submittedName>
        <fullName evidence="2">LytTR family transcriptional regulator DNA-binding domain-containing protein</fullName>
    </submittedName>
</protein>
<dbReference type="InterPro" id="IPR046947">
    <property type="entry name" value="LytR-like"/>
</dbReference>
<organism evidence="2 3">
    <name type="scientific">Massilicoli timonensis</name>
    <dbReference type="NCBI Taxonomy" id="2015901"/>
    <lineage>
        <taxon>Bacteria</taxon>
        <taxon>Bacillati</taxon>
        <taxon>Bacillota</taxon>
        <taxon>Erysipelotrichia</taxon>
        <taxon>Erysipelotrichales</taxon>
        <taxon>Erysipelotrichaceae</taxon>
        <taxon>Massilicoli</taxon>
    </lineage>
</organism>
<dbReference type="PANTHER" id="PTHR37299:SF1">
    <property type="entry name" value="STAGE 0 SPORULATION PROTEIN A HOMOLOG"/>
    <property type="match status" value="1"/>
</dbReference>
<reference evidence="2 3" key="1">
    <citation type="submission" date="2022-06" db="EMBL/GenBank/DDBJ databases">
        <title>Isolation of gut microbiota from human fecal samples.</title>
        <authorList>
            <person name="Pamer E.G."/>
            <person name="Barat B."/>
            <person name="Waligurski E."/>
            <person name="Medina S."/>
            <person name="Paddock L."/>
            <person name="Mostad J."/>
        </authorList>
    </citation>
    <scope>NUCLEOTIDE SEQUENCE [LARGE SCALE GENOMIC DNA]</scope>
    <source>
        <strain evidence="2 3">DFI.6.1</strain>
    </source>
</reference>
<dbReference type="Proteomes" id="UP001524435">
    <property type="component" value="Unassembled WGS sequence"/>
</dbReference>
<sequence>MDRTVIGMRIAVVAEAEKAKDMIFTLGVQLEDTAFSFRWFAKLAQYAKAVQALPYDVLILSEKMDLPRFRDTLFTKASIVLFVDSASYQSRKYNQTTFLYLHDFQKELPFCLHLLKQCAKGKQYYLIHTQGASMQIRLRDIYYVEKQEKYLLYHTKYGIFQERGTLKEKEAKWQEDGFVRVHHAFLLNLRSVKAVRGDEVELINQESIPISRSKKHRFYETLQTFQPDDAS</sequence>
<dbReference type="RefSeq" id="WP_256197621.1">
    <property type="nucleotide sequence ID" value="NZ_DBEZUI010000040.1"/>
</dbReference>
<accession>A0ABT1SKM0</accession>
<evidence type="ECO:0000259" key="1">
    <source>
        <dbReference type="PROSITE" id="PS50930"/>
    </source>
</evidence>
<dbReference type="Pfam" id="PF04397">
    <property type="entry name" value="LytTR"/>
    <property type="match status" value="1"/>
</dbReference>
<keyword evidence="3" id="KW-1185">Reference proteome</keyword>
<name>A0ABT1SKM0_9FIRM</name>